<evidence type="ECO:0000313" key="1">
    <source>
        <dbReference type="EMBL" id="SDC76800.1"/>
    </source>
</evidence>
<dbReference type="STRING" id="1271860.SAMN05216174_104187"/>
<gene>
    <name evidence="1" type="ORF">SAMN05216174_104187</name>
</gene>
<name>A0A1G6P957_9PSEU</name>
<protein>
    <submittedName>
        <fullName evidence="1">Uncharacterized protein</fullName>
    </submittedName>
</protein>
<evidence type="ECO:0000313" key="2">
    <source>
        <dbReference type="Proteomes" id="UP000199501"/>
    </source>
</evidence>
<dbReference type="EMBL" id="FMZZ01000004">
    <property type="protein sequence ID" value="SDC76800.1"/>
    <property type="molecule type" value="Genomic_DNA"/>
</dbReference>
<proteinExistence type="predicted"/>
<keyword evidence="2" id="KW-1185">Reference proteome</keyword>
<sequence>MDNFDEVYVGPVVLEVVPTEYTKIPGDHDVRHNYDEI</sequence>
<organism evidence="1 2">
    <name type="scientific">Actinokineospora iranica</name>
    <dbReference type="NCBI Taxonomy" id="1271860"/>
    <lineage>
        <taxon>Bacteria</taxon>
        <taxon>Bacillati</taxon>
        <taxon>Actinomycetota</taxon>
        <taxon>Actinomycetes</taxon>
        <taxon>Pseudonocardiales</taxon>
        <taxon>Pseudonocardiaceae</taxon>
        <taxon>Actinokineospora</taxon>
    </lineage>
</organism>
<dbReference type="Proteomes" id="UP000199501">
    <property type="component" value="Unassembled WGS sequence"/>
</dbReference>
<reference evidence="2" key="1">
    <citation type="submission" date="2016-10" db="EMBL/GenBank/DDBJ databases">
        <authorList>
            <person name="Varghese N."/>
            <person name="Submissions S."/>
        </authorList>
    </citation>
    <scope>NUCLEOTIDE SEQUENCE [LARGE SCALE GENOMIC DNA]</scope>
    <source>
        <strain evidence="2">IBRC-M 10403</strain>
    </source>
</reference>
<dbReference type="AlphaFoldDB" id="A0A1G6P957"/>
<accession>A0A1G6P957</accession>